<gene>
    <name evidence="1" type="ORF">VSR73_35990</name>
</gene>
<protein>
    <submittedName>
        <fullName evidence="1">Uncharacterized protein</fullName>
    </submittedName>
</protein>
<name>A0ABU9S217_9BURK</name>
<accession>A0ABU9S217</accession>
<dbReference type="EMBL" id="JAYMRV010000016">
    <property type="protein sequence ID" value="MEM5426371.1"/>
    <property type="molecule type" value="Genomic_DNA"/>
</dbReference>
<dbReference type="RefSeq" id="WP_342950038.1">
    <property type="nucleotide sequence ID" value="NZ_JAYMRV010000016.1"/>
</dbReference>
<proteinExistence type="predicted"/>
<dbReference type="Proteomes" id="UP001489897">
    <property type="component" value="Unassembled WGS sequence"/>
</dbReference>
<organism evidence="1 2">
    <name type="scientific">Paraburkholderia ferrariae</name>
    <dbReference type="NCBI Taxonomy" id="386056"/>
    <lineage>
        <taxon>Bacteria</taxon>
        <taxon>Pseudomonadati</taxon>
        <taxon>Pseudomonadota</taxon>
        <taxon>Betaproteobacteria</taxon>
        <taxon>Burkholderiales</taxon>
        <taxon>Burkholderiaceae</taxon>
        <taxon>Paraburkholderia</taxon>
    </lineage>
</organism>
<evidence type="ECO:0000313" key="1">
    <source>
        <dbReference type="EMBL" id="MEM5426371.1"/>
    </source>
</evidence>
<keyword evidence="2" id="KW-1185">Reference proteome</keyword>
<reference evidence="1 2" key="1">
    <citation type="submission" date="2024-01" db="EMBL/GenBank/DDBJ databases">
        <title>The diversity of rhizobia nodulating Mimosa spp. in eleven states of Brazil covering several biomes is determined by host plant, location, and edaphic factors.</title>
        <authorList>
            <person name="Rouws L."/>
            <person name="Barauna A."/>
            <person name="Beukes C."/>
            <person name="De Faria S.M."/>
            <person name="Gross E."/>
            <person name="Dos Reis Junior F.B."/>
            <person name="Simon M."/>
            <person name="Maluk M."/>
            <person name="Odee D.W."/>
            <person name="Kenicer G."/>
            <person name="Young J.P.W."/>
            <person name="Reis V.M."/>
            <person name="Zilli J."/>
            <person name="James E.K."/>
        </authorList>
    </citation>
    <scope>NUCLEOTIDE SEQUENCE [LARGE SCALE GENOMIC DNA]</scope>
    <source>
        <strain evidence="1 2">JPY167</strain>
    </source>
</reference>
<sequence length="114" mass="12726">MGNNCLLDTVLQFVRNIRRQPGVETEQTRELEAQAQALRSGLIADGLADEHDFIDIYAAGDRLARSLDIRIQTIEVDQSGRVTAHQVLGQQGRLVHILHTPAHFQPLWPRPPGS</sequence>
<evidence type="ECO:0000313" key="2">
    <source>
        <dbReference type="Proteomes" id="UP001489897"/>
    </source>
</evidence>
<comment type="caution">
    <text evidence="1">The sequence shown here is derived from an EMBL/GenBank/DDBJ whole genome shotgun (WGS) entry which is preliminary data.</text>
</comment>